<keyword evidence="2" id="KW-1185">Reference proteome</keyword>
<gene>
    <name evidence="1" type="ORF">HGO97_015580</name>
</gene>
<evidence type="ECO:0000313" key="2">
    <source>
        <dbReference type="Proteomes" id="UP000723714"/>
    </source>
</evidence>
<dbReference type="RefSeq" id="WP_216243545.1">
    <property type="nucleotide sequence ID" value="NZ_JABACJ020000016.1"/>
</dbReference>
<evidence type="ECO:0008006" key="3">
    <source>
        <dbReference type="Google" id="ProtNLM"/>
    </source>
</evidence>
<evidence type="ECO:0000313" key="1">
    <source>
        <dbReference type="EMBL" id="MBU3877226.1"/>
    </source>
</evidence>
<protein>
    <recommendedName>
        <fullName evidence="3">Sensory transduction regulator</fullName>
    </recommendedName>
</protein>
<reference evidence="1 2" key="1">
    <citation type="submission" date="2021-06" db="EMBL/GenBank/DDBJ databases">
        <title>Faecalicatena sp. nov. isolated from porcine feces.</title>
        <authorList>
            <person name="Oh B.S."/>
            <person name="Lee J.H."/>
        </authorList>
    </citation>
    <scope>NUCLEOTIDE SEQUENCE [LARGE SCALE GENOMIC DNA]</scope>
    <source>
        <strain evidence="1 2">AGMB00832</strain>
    </source>
</reference>
<name>A0ABS6D7W5_9FIRM</name>
<organism evidence="1 2">
    <name type="scientific">Faecalicatena faecalis</name>
    <dbReference type="NCBI Taxonomy" id="2726362"/>
    <lineage>
        <taxon>Bacteria</taxon>
        <taxon>Bacillati</taxon>
        <taxon>Bacillota</taxon>
        <taxon>Clostridia</taxon>
        <taxon>Lachnospirales</taxon>
        <taxon>Lachnospiraceae</taxon>
        <taxon>Faecalicatena</taxon>
    </lineage>
</organism>
<accession>A0ABS6D7W5</accession>
<comment type="caution">
    <text evidence="1">The sequence shown here is derived from an EMBL/GenBank/DDBJ whole genome shotgun (WGS) entry which is preliminary data.</text>
</comment>
<sequence>MPKQKKIWEIMQDAGFEPIENEMIIVSYAPENLSDAVIRFLRCSNQFFILQICMDTLILIPFGKMTLGLKREVAFEIPFTTIKNIQVEECGLNYTILIETDHDIIRLSAQQKELSDFRMAGLLGGMGDFEKNWHKENLDHTLEALKGIVSEA</sequence>
<dbReference type="EMBL" id="JABACJ020000016">
    <property type="protein sequence ID" value="MBU3877226.1"/>
    <property type="molecule type" value="Genomic_DNA"/>
</dbReference>
<proteinExistence type="predicted"/>
<dbReference type="Proteomes" id="UP000723714">
    <property type="component" value="Unassembled WGS sequence"/>
</dbReference>